<dbReference type="RefSeq" id="WP_069726688.1">
    <property type="nucleotide sequence ID" value="NZ_MDCO01000010.1"/>
</dbReference>
<reference evidence="1 2" key="1">
    <citation type="submission" date="2016-08" db="EMBL/GenBank/DDBJ databases">
        <title>Characterization and recognition of Brachyspira hampsonii sp. nov., a novel intestinal spirochete that is pathogenic to pigs.</title>
        <authorList>
            <person name="Mirajkar N."/>
            <person name="La T."/>
            <person name="Phillips N."/>
            <person name="Hampson D."/>
            <person name="Gebhart C."/>
        </authorList>
    </citation>
    <scope>NUCLEOTIDE SEQUENCE [LARGE SCALE GENOMIC DNA]</scope>
    <source>
        <strain evidence="1 2">P280/1</strain>
    </source>
</reference>
<protein>
    <submittedName>
        <fullName evidence="1">Uncharacterized protein</fullName>
    </submittedName>
</protein>
<name>A0A1E5NED0_9SPIR</name>
<gene>
    <name evidence="1" type="ORF">BFL38_06760</name>
</gene>
<organism evidence="1 2">
    <name type="scientific">Brachyspira hampsonii</name>
    <dbReference type="NCBI Taxonomy" id="1287055"/>
    <lineage>
        <taxon>Bacteria</taxon>
        <taxon>Pseudomonadati</taxon>
        <taxon>Spirochaetota</taxon>
        <taxon>Spirochaetia</taxon>
        <taxon>Brachyspirales</taxon>
        <taxon>Brachyspiraceae</taxon>
        <taxon>Brachyspira</taxon>
    </lineage>
</organism>
<accession>A0A1E5NED0</accession>
<dbReference type="EMBL" id="MDCO01000010">
    <property type="protein sequence ID" value="OEJ14522.1"/>
    <property type="molecule type" value="Genomic_DNA"/>
</dbReference>
<proteinExistence type="predicted"/>
<evidence type="ECO:0000313" key="2">
    <source>
        <dbReference type="Proteomes" id="UP000095247"/>
    </source>
</evidence>
<evidence type="ECO:0000313" key="1">
    <source>
        <dbReference type="EMBL" id="OEJ14522.1"/>
    </source>
</evidence>
<dbReference type="Proteomes" id="UP000095247">
    <property type="component" value="Unassembled WGS sequence"/>
</dbReference>
<comment type="caution">
    <text evidence="1">The sequence shown here is derived from an EMBL/GenBank/DDBJ whole genome shotgun (WGS) entry which is preliminary data.</text>
</comment>
<sequence>MKKFFVGLFIGIALTIFSYNIMPKLYSEFSGKDSSSLNSIAYELRNIRNILNDIKMELRK</sequence>
<dbReference type="AlphaFoldDB" id="A0A1E5NED0"/>